<proteinExistence type="predicted"/>
<keyword evidence="1" id="KW-0614">Plasmid</keyword>
<accession>A0A220UGK7</accession>
<sequence>MSAADQTATYPDFVTDADRHAWDELTPERKQQYLDAVDYVRAEYPDEELSVALIGTVLSFGG</sequence>
<organism evidence="1 2">
    <name type="scientific">Brachybacterium avium</name>
    <dbReference type="NCBI Taxonomy" id="2017485"/>
    <lineage>
        <taxon>Bacteria</taxon>
        <taxon>Bacillati</taxon>
        <taxon>Actinomycetota</taxon>
        <taxon>Actinomycetes</taxon>
        <taxon>Micrococcales</taxon>
        <taxon>Dermabacteraceae</taxon>
        <taxon>Brachybacterium</taxon>
    </lineage>
</organism>
<name>A0A220UGK7_9MICO</name>
<reference evidence="1 2" key="1">
    <citation type="submission" date="2017-07" db="EMBL/GenBank/DDBJ databases">
        <title>Brachybacterium sp. VR2415.</title>
        <authorList>
            <person name="Tak E.J."/>
            <person name="Bae J.-W."/>
        </authorList>
    </citation>
    <scope>NUCLEOTIDE SEQUENCE [LARGE SCALE GENOMIC DNA]</scope>
    <source>
        <strain evidence="1 2">VR2415</strain>
        <plasmid evidence="2">unnamed1 sequence</plasmid>
    </source>
</reference>
<protein>
    <submittedName>
        <fullName evidence="1">Uncharacterized protein</fullName>
    </submittedName>
</protein>
<geneLocation type="plasmid" evidence="2">
    <name>unnamed1 sequence</name>
</geneLocation>
<dbReference type="AlphaFoldDB" id="A0A220UGK7"/>
<dbReference type="EMBL" id="CP022317">
    <property type="protein sequence ID" value="ASK67259.1"/>
    <property type="molecule type" value="Genomic_DNA"/>
</dbReference>
<dbReference type="Proteomes" id="UP000198398">
    <property type="component" value="Plasmid unnamed1"/>
</dbReference>
<dbReference type="KEGG" id="brv:CFK39_15545"/>
<gene>
    <name evidence="1" type="ORF">CFK39_15545</name>
</gene>
<evidence type="ECO:0000313" key="2">
    <source>
        <dbReference type="Proteomes" id="UP000198398"/>
    </source>
</evidence>
<dbReference type="OrthoDB" id="4794211at2"/>
<dbReference type="RefSeq" id="WP_089066491.1">
    <property type="nucleotide sequence ID" value="NZ_CP022317.1"/>
</dbReference>
<keyword evidence="2" id="KW-1185">Reference proteome</keyword>
<evidence type="ECO:0000313" key="1">
    <source>
        <dbReference type="EMBL" id="ASK67259.1"/>
    </source>
</evidence>